<proteinExistence type="predicted"/>
<gene>
    <name evidence="1" type="ORF">KL86DYS2_13191</name>
</gene>
<accession>A0A212K7A7</accession>
<protein>
    <submittedName>
        <fullName evidence="1">Uncharacterized protein</fullName>
    </submittedName>
</protein>
<sequence>MNYCAIHLIVTIVSDKITAKIREFPTLGKYILRFNQIVLKKPCFFRK</sequence>
<organism evidence="1">
    <name type="scientific">uncultured Dysgonomonas sp</name>
    <dbReference type="NCBI Taxonomy" id="206096"/>
    <lineage>
        <taxon>Bacteria</taxon>
        <taxon>Pseudomonadati</taxon>
        <taxon>Bacteroidota</taxon>
        <taxon>Bacteroidia</taxon>
        <taxon>Bacteroidales</taxon>
        <taxon>Dysgonomonadaceae</taxon>
        <taxon>Dysgonomonas</taxon>
        <taxon>environmental samples</taxon>
    </lineage>
</organism>
<dbReference type="EMBL" id="FLUL01000001">
    <property type="protein sequence ID" value="SBW07590.1"/>
    <property type="molecule type" value="Genomic_DNA"/>
</dbReference>
<reference evidence="1" key="1">
    <citation type="submission" date="2016-04" db="EMBL/GenBank/DDBJ databases">
        <authorList>
            <person name="Evans L.H."/>
            <person name="Alamgir A."/>
            <person name="Owens N."/>
            <person name="Weber N.D."/>
            <person name="Virtaneva K."/>
            <person name="Barbian K."/>
            <person name="Babar A."/>
            <person name="Rosenke K."/>
        </authorList>
    </citation>
    <scope>NUCLEOTIDE SEQUENCE</scope>
    <source>
        <strain evidence="1">86-2</strain>
    </source>
</reference>
<dbReference type="AlphaFoldDB" id="A0A212K7A7"/>
<evidence type="ECO:0000313" key="1">
    <source>
        <dbReference type="EMBL" id="SBW07590.1"/>
    </source>
</evidence>
<name>A0A212K7A7_9BACT</name>